<evidence type="ECO:0000256" key="8">
    <source>
        <dbReference type="SAM" id="Phobius"/>
    </source>
</evidence>
<dbReference type="EMBL" id="PYDT01000009">
    <property type="protein sequence ID" value="THU51701.1"/>
    <property type="molecule type" value="Genomic_DNA"/>
</dbReference>
<feature type="transmembrane region" description="Helical" evidence="8">
    <location>
        <begin position="107"/>
        <end position="130"/>
    </location>
</feature>
<keyword evidence="4 8" id="KW-1133">Transmembrane helix</keyword>
<comment type="similarity">
    <text evidence="6">Belongs to the DESIGUAL family.</text>
</comment>
<protein>
    <submittedName>
        <fullName evidence="9">Uncharacterized protein</fullName>
    </submittedName>
</protein>
<sequence>MDSVSRPLKIRTMAIHQSTKIALCVTFLGCLSFSLGILAENKKPAKGTPIIGKDVVVCKYPSDPVIAFGSLAIVSLLLSAIVGHVAVYFPYKGKSVPTSSLFQNSTLFVFFIIAEAVSTLALVMLLWATITEGLHRSRNVHYDPEYLCPTAKTGLFGGAAFLALDAALFWLICQMLTLNARADYFDEDDPKGEYGQNTCDEDSNYDKNPATSADAPRL</sequence>
<evidence type="ECO:0000256" key="3">
    <source>
        <dbReference type="ARBA" id="ARBA00022729"/>
    </source>
</evidence>
<reference evidence="9 10" key="1">
    <citation type="journal article" date="2019" name="Nat. Plants">
        <title>Genome sequencing of Musa balbisiana reveals subgenome evolution and function divergence in polyploid bananas.</title>
        <authorList>
            <person name="Yao X."/>
        </authorList>
    </citation>
    <scope>NUCLEOTIDE SEQUENCE [LARGE SCALE GENOMIC DNA]</scope>
    <source>
        <strain evidence="10">cv. DH-PKW</strain>
        <tissue evidence="9">Leaves</tissue>
    </source>
</reference>
<dbReference type="PANTHER" id="PTHR31769">
    <property type="entry name" value="OS07G0462200 PROTEIN-RELATED"/>
    <property type="match status" value="1"/>
</dbReference>
<keyword evidence="10" id="KW-1185">Reference proteome</keyword>
<evidence type="ECO:0000256" key="2">
    <source>
        <dbReference type="ARBA" id="ARBA00022692"/>
    </source>
</evidence>
<organism evidence="9 10">
    <name type="scientific">Musa balbisiana</name>
    <name type="common">Banana</name>
    <dbReference type="NCBI Taxonomy" id="52838"/>
    <lineage>
        <taxon>Eukaryota</taxon>
        <taxon>Viridiplantae</taxon>
        <taxon>Streptophyta</taxon>
        <taxon>Embryophyta</taxon>
        <taxon>Tracheophyta</taxon>
        <taxon>Spermatophyta</taxon>
        <taxon>Magnoliopsida</taxon>
        <taxon>Liliopsida</taxon>
        <taxon>Zingiberales</taxon>
        <taxon>Musaceae</taxon>
        <taxon>Musa</taxon>
    </lineage>
</organism>
<accession>A0A4S8ISQ9</accession>
<keyword evidence="2 8" id="KW-0812">Transmembrane</keyword>
<dbReference type="Pfam" id="PF06749">
    <property type="entry name" value="DUF1218"/>
    <property type="match status" value="1"/>
</dbReference>
<evidence type="ECO:0000256" key="7">
    <source>
        <dbReference type="SAM" id="MobiDB-lite"/>
    </source>
</evidence>
<feature type="transmembrane region" description="Helical" evidence="8">
    <location>
        <begin position="65"/>
        <end position="87"/>
    </location>
</feature>
<evidence type="ECO:0000313" key="10">
    <source>
        <dbReference type="Proteomes" id="UP000317650"/>
    </source>
</evidence>
<dbReference type="GO" id="GO:0012505">
    <property type="term" value="C:endomembrane system"/>
    <property type="evidence" value="ECO:0007669"/>
    <property type="project" value="UniProtKB-SubCell"/>
</dbReference>
<feature type="region of interest" description="Disordered" evidence="7">
    <location>
        <begin position="193"/>
        <end position="218"/>
    </location>
</feature>
<comment type="subcellular location">
    <subcellularLocation>
        <location evidence="1">Endomembrane system</location>
        <topology evidence="1">Multi-pass membrane protein</topology>
    </subcellularLocation>
</comment>
<dbReference type="AlphaFoldDB" id="A0A4S8ISQ9"/>
<feature type="transmembrane region" description="Helical" evidence="8">
    <location>
        <begin position="150"/>
        <end position="172"/>
    </location>
</feature>
<evidence type="ECO:0000256" key="1">
    <source>
        <dbReference type="ARBA" id="ARBA00004127"/>
    </source>
</evidence>
<gene>
    <name evidence="9" type="ORF">C4D60_Mb06t33830</name>
</gene>
<keyword evidence="3" id="KW-0732">Signal</keyword>
<evidence type="ECO:0000256" key="5">
    <source>
        <dbReference type="ARBA" id="ARBA00023136"/>
    </source>
</evidence>
<dbReference type="InterPro" id="IPR052222">
    <property type="entry name" value="DESIGUAL"/>
</dbReference>
<evidence type="ECO:0000256" key="4">
    <source>
        <dbReference type="ARBA" id="ARBA00022989"/>
    </source>
</evidence>
<dbReference type="InterPro" id="IPR009606">
    <property type="entry name" value="DEAL/Modifying_wall_lignin1/2"/>
</dbReference>
<name>A0A4S8ISQ9_MUSBA</name>
<keyword evidence="5 8" id="KW-0472">Membrane</keyword>
<evidence type="ECO:0000256" key="6">
    <source>
        <dbReference type="ARBA" id="ARBA00029467"/>
    </source>
</evidence>
<feature type="transmembrane region" description="Helical" evidence="8">
    <location>
        <begin position="21"/>
        <end position="39"/>
    </location>
</feature>
<comment type="caution">
    <text evidence="9">The sequence shown here is derived from an EMBL/GenBank/DDBJ whole genome shotgun (WGS) entry which is preliminary data.</text>
</comment>
<proteinExistence type="inferred from homology"/>
<dbReference type="Proteomes" id="UP000317650">
    <property type="component" value="Chromosome 6"/>
</dbReference>
<evidence type="ECO:0000313" key="9">
    <source>
        <dbReference type="EMBL" id="THU51701.1"/>
    </source>
</evidence>